<dbReference type="PROSITE" id="PS50262">
    <property type="entry name" value="G_PROTEIN_RECEP_F1_2"/>
    <property type="match status" value="1"/>
</dbReference>
<dbReference type="InterPro" id="IPR052954">
    <property type="entry name" value="GPCR-Ligand_Int"/>
</dbReference>
<feature type="transmembrane region" description="Helical" evidence="6">
    <location>
        <begin position="238"/>
        <end position="256"/>
    </location>
</feature>
<dbReference type="Proteomes" id="UP000019118">
    <property type="component" value="Unassembled WGS sequence"/>
</dbReference>
<keyword evidence="5 6" id="KW-0472">Membrane</keyword>
<sequence length="428" mass="48078">MSFYVITRQVRYKGDADVWSEAPTLTGTIMYSVITPILCCCGIFGNTVSLLILRRKELMGSAYTYLAVLACVDLGMSIILLLGGISRGIMWSYGWVTYDSLFGLPLSGVMVILGVLAITCLTLDRVIYLWNPLQCSKPKFCNSWVARRLMIGSFAFAVIFSLPYCFIYDWNDDGTLTTTAFFDSIWYKAFNWFTLFAFAVIPAIVLLLGNSFLILSLRKAKMNRNNCRTSKCKRRDHTNLTITLVMIIIFFLITNVPESLASRTAAINLLFQGDHERANTTTLEGFRQVCTILKAVDVNTNFVFYYTFCPAFCKTLRTVCRCVKRRPSSNLQVNVFVLNGSKANEIAGTLKDKQLSVKVHKTLEISKRSIETAFDFNIADCCLDKAKNGCSLNENGDYMKMETDFAPPFSTVLEESSCTTNCKEAGKE</sequence>
<dbReference type="InterPro" id="IPR017452">
    <property type="entry name" value="GPCR_Rhodpsn_7TM"/>
</dbReference>
<dbReference type="GO" id="GO:0004930">
    <property type="term" value="F:G protein-coupled receptor activity"/>
    <property type="evidence" value="ECO:0007669"/>
    <property type="project" value="InterPro"/>
</dbReference>
<dbReference type="Pfam" id="PF00001">
    <property type="entry name" value="7tm_1"/>
    <property type="match status" value="1"/>
</dbReference>
<evidence type="ECO:0000313" key="8">
    <source>
        <dbReference type="EnsemblMetazoa" id="XP_019758185.1"/>
    </source>
</evidence>
<feature type="transmembrane region" description="Helical" evidence="6">
    <location>
        <begin position="106"/>
        <end position="128"/>
    </location>
</feature>
<dbReference type="AlphaFoldDB" id="A0AAR5PAT4"/>
<dbReference type="KEGG" id="dpa:109536425"/>
<comment type="similarity">
    <text evidence="2">Belongs to the G-protein coupled receptor 1 family.</text>
</comment>
<dbReference type="GeneID" id="109536425"/>
<keyword evidence="4 6" id="KW-1133">Transmembrane helix</keyword>
<accession>A0AAR5PAT4</accession>
<feature type="domain" description="G-protein coupled receptors family 1 profile" evidence="7">
    <location>
        <begin position="45"/>
        <end position="305"/>
    </location>
</feature>
<evidence type="ECO:0000256" key="1">
    <source>
        <dbReference type="ARBA" id="ARBA00004370"/>
    </source>
</evidence>
<evidence type="ECO:0000259" key="7">
    <source>
        <dbReference type="PROSITE" id="PS50262"/>
    </source>
</evidence>
<dbReference type="InterPro" id="IPR000276">
    <property type="entry name" value="GPCR_Rhodpsn"/>
</dbReference>
<dbReference type="GO" id="GO:0016020">
    <property type="term" value="C:membrane"/>
    <property type="evidence" value="ECO:0007669"/>
    <property type="project" value="UniProtKB-SubCell"/>
</dbReference>
<feature type="transmembrane region" description="Helical" evidence="6">
    <location>
        <begin position="29"/>
        <end position="53"/>
    </location>
</feature>
<name>A0AAR5PAT4_DENPD</name>
<comment type="subcellular location">
    <subcellularLocation>
        <location evidence="1">Membrane</location>
    </subcellularLocation>
</comment>
<reference evidence="8" key="2">
    <citation type="submission" date="2024-08" db="UniProtKB">
        <authorList>
            <consortium name="EnsemblMetazoa"/>
        </authorList>
    </citation>
    <scope>IDENTIFICATION</scope>
</reference>
<reference evidence="9" key="1">
    <citation type="journal article" date="2013" name="Genome Biol.">
        <title>Draft genome of the mountain pine beetle, Dendroctonus ponderosae Hopkins, a major forest pest.</title>
        <authorList>
            <person name="Keeling C.I."/>
            <person name="Yuen M.M."/>
            <person name="Liao N.Y."/>
            <person name="Docking T.R."/>
            <person name="Chan S.K."/>
            <person name="Taylor G.A."/>
            <person name="Palmquist D.L."/>
            <person name="Jackman S.D."/>
            <person name="Nguyen A."/>
            <person name="Li M."/>
            <person name="Henderson H."/>
            <person name="Janes J.K."/>
            <person name="Zhao Y."/>
            <person name="Pandoh P."/>
            <person name="Moore R."/>
            <person name="Sperling F.A."/>
            <person name="Huber D.P."/>
            <person name="Birol I."/>
            <person name="Jones S.J."/>
            <person name="Bohlmann J."/>
        </authorList>
    </citation>
    <scope>NUCLEOTIDE SEQUENCE</scope>
</reference>
<evidence type="ECO:0000256" key="5">
    <source>
        <dbReference type="ARBA" id="ARBA00023136"/>
    </source>
</evidence>
<evidence type="ECO:0000256" key="3">
    <source>
        <dbReference type="ARBA" id="ARBA00022692"/>
    </source>
</evidence>
<dbReference type="PANTHER" id="PTHR46641:SF25">
    <property type="entry name" value="CNMAMIDE RECEPTOR-RELATED"/>
    <property type="match status" value="1"/>
</dbReference>
<organism evidence="8 9">
    <name type="scientific">Dendroctonus ponderosae</name>
    <name type="common">Mountain pine beetle</name>
    <dbReference type="NCBI Taxonomy" id="77166"/>
    <lineage>
        <taxon>Eukaryota</taxon>
        <taxon>Metazoa</taxon>
        <taxon>Ecdysozoa</taxon>
        <taxon>Arthropoda</taxon>
        <taxon>Hexapoda</taxon>
        <taxon>Insecta</taxon>
        <taxon>Pterygota</taxon>
        <taxon>Neoptera</taxon>
        <taxon>Endopterygota</taxon>
        <taxon>Coleoptera</taxon>
        <taxon>Polyphaga</taxon>
        <taxon>Cucujiformia</taxon>
        <taxon>Curculionidae</taxon>
        <taxon>Scolytinae</taxon>
        <taxon>Dendroctonus</taxon>
    </lineage>
</organism>
<keyword evidence="3 6" id="KW-0812">Transmembrane</keyword>
<dbReference type="PANTHER" id="PTHR46641">
    <property type="entry name" value="FMRFAMIDE RECEPTOR-RELATED"/>
    <property type="match status" value="1"/>
</dbReference>
<evidence type="ECO:0000256" key="6">
    <source>
        <dbReference type="SAM" id="Phobius"/>
    </source>
</evidence>
<dbReference type="SUPFAM" id="SSF81321">
    <property type="entry name" value="Family A G protein-coupled receptor-like"/>
    <property type="match status" value="1"/>
</dbReference>
<dbReference type="EnsemblMetazoa" id="XM_019902626.1">
    <property type="protein sequence ID" value="XP_019758185.1"/>
    <property type="gene ID" value="LOC109536425"/>
</dbReference>
<protein>
    <recommendedName>
        <fullName evidence="7">G-protein coupled receptors family 1 profile domain-containing protein</fullName>
    </recommendedName>
</protein>
<feature type="transmembrane region" description="Helical" evidence="6">
    <location>
        <begin position="149"/>
        <end position="170"/>
    </location>
</feature>
<feature type="transmembrane region" description="Helical" evidence="6">
    <location>
        <begin position="65"/>
        <end position="86"/>
    </location>
</feature>
<dbReference type="Gene3D" id="1.20.1070.10">
    <property type="entry name" value="Rhodopsin 7-helix transmembrane proteins"/>
    <property type="match status" value="1"/>
</dbReference>
<keyword evidence="9" id="KW-1185">Reference proteome</keyword>
<proteinExistence type="inferred from homology"/>
<evidence type="ECO:0000256" key="2">
    <source>
        <dbReference type="ARBA" id="ARBA00010663"/>
    </source>
</evidence>
<evidence type="ECO:0000256" key="4">
    <source>
        <dbReference type="ARBA" id="ARBA00022989"/>
    </source>
</evidence>
<dbReference type="CDD" id="cd14978">
    <property type="entry name" value="7tmA_FMRFamide_R-like"/>
    <property type="match status" value="1"/>
</dbReference>
<evidence type="ECO:0000313" key="9">
    <source>
        <dbReference type="Proteomes" id="UP000019118"/>
    </source>
</evidence>
<feature type="transmembrane region" description="Helical" evidence="6">
    <location>
        <begin position="190"/>
        <end position="217"/>
    </location>
</feature>